<protein>
    <submittedName>
        <fullName evidence="3">GRAS family protein</fullName>
    </submittedName>
</protein>
<dbReference type="OMA" id="HGVINAN"/>
<dbReference type="GO" id="GO:0003700">
    <property type="term" value="F:DNA-binding transcription factor activity"/>
    <property type="evidence" value="ECO:0000318"/>
    <property type="project" value="GO_Central"/>
</dbReference>
<dbReference type="KEGG" id="smo:SELMODRAFT_450174"/>
<dbReference type="Pfam" id="PF03514">
    <property type="entry name" value="GRAS"/>
    <property type="match status" value="1"/>
</dbReference>
<gene>
    <name evidence="3" type="ORF">SELMODRAFT_450174</name>
</gene>
<accession>D8S1B9</accession>
<dbReference type="PANTHER" id="PTHR31636">
    <property type="entry name" value="OSJNBA0084A10.13 PROTEIN-RELATED"/>
    <property type="match status" value="1"/>
</dbReference>
<evidence type="ECO:0000313" key="4">
    <source>
        <dbReference type="Proteomes" id="UP000001514"/>
    </source>
</evidence>
<dbReference type="Gramene" id="EFJ21683">
    <property type="protein sequence ID" value="EFJ21683"/>
    <property type="gene ID" value="SELMODRAFT_450174"/>
</dbReference>
<dbReference type="PROSITE" id="PS50985">
    <property type="entry name" value="GRAS"/>
    <property type="match status" value="1"/>
</dbReference>
<reference evidence="3 4" key="1">
    <citation type="journal article" date="2011" name="Science">
        <title>The Selaginella genome identifies genetic changes associated with the evolution of vascular plants.</title>
        <authorList>
            <person name="Banks J.A."/>
            <person name="Nishiyama T."/>
            <person name="Hasebe M."/>
            <person name="Bowman J.L."/>
            <person name="Gribskov M."/>
            <person name="dePamphilis C."/>
            <person name="Albert V.A."/>
            <person name="Aono N."/>
            <person name="Aoyama T."/>
            <person name="Ambrose B.A."/>
            <person name="Ashton N.W."/>
            <person name="Axtell M.J."/>
            <person name="Barker E."/>
            <person name="Barker M.S."/>
            <person name="Bennetzen J.L."/>
            <person name="Bonawitz N.D."/>
            <person name="Chapple C."/>
            <person name="Cheng C."/>
            <person name="Correa L.G."/>
            <person name="Dacre M."/>
            <person name="DeBarry J."/>
            <person name="Dreyer I."/>
            <person name="Elias M."/>
            <person name="Engstrom E.M."/>
            <person name="Estelle M."/>
            <person name="Feng L."/>
            <person name="Finet C."/>
            <person name="Floyd S.K."/>
            <person name="Frommer W.B."/>
            <person name="Fujita T."/>
            <person name="Gramzow L."/>
            <person name="Gutensohn M."/>
            <person name="Harholt J."/>
            <person name="Hattori M."/>
            <person name="Heyl A."/>
            <person name="Hirai T."/>
            <person name="Hiwatashi Y."/>
            <person name="Ishikawa M."/>
            <person name="Iwata M."/>
            <person name="Karol K.G."/>
            <person name="Koehler B."/>
            <person name="Kolukisaoglu U."/>
            <person name="Kubo M."/>
            <person name="Kurata T."/>
            <person name="Lalonde S."/>
            <person name="Li K."/>
            <person name="Li Y."/>
            <person name="Litt A."/>
            <person name="Lyons E."/>
            <person name="Manning G."/>
            <person name="Maruyama T."/>
            <person name="Michael T.P."/>
            <person name="Mikami K."/>
            <person name="Miyazaki S."/>
            <person name="Morinaga S."/>
            <person name="Murata T."/>
            <person name="Mueller-Roeber B."/>
            <person name="Nelson D.R."/>
            <person name="Obara M."/>
            <person name="Oguri Y."/>
            <person name="Olmstead R.G."/>
            <person name="Onodera N."/>
            <person name="Petersen B.L."/>
            <person name="Pils B."/>
            <person name="Prigge M."/>
            <person name="Rensing S.A."/>
            <person name="Riano-Pachon D.M."/>
            <person name="Roberts A.W."/>
            <person name="Sato Y."/>
            <person name="Scheller H.V."/>
            <person name="Schulz B."/>
            <person name="Schulz C."/>
            <person name="Shakirov E.V."/>
            <person name="Shibagaki N."/>
            <person name="Shinohara N."/>
            <person name="Shippen D.E."/>
            <person name="Soerensen I."/>
            <person name="Sotooka R."/>
            <person name="Sugimoto N."/>
            <person name="Sugita M."/>
            <person name="Sumikawa N."/>
            <person name="Tanurdzic M."/>
            <person name="Theissen G."/>
            <person name="Ulvskov P."/>
            <person name="Wakazuki S."/>
            <person name="Weng J.K."/>
            <person name="Willats W.W."/>
            <person name="Wipf D."/>
            <person name="Wolf P.G."/>
            <person name="Yang L."/>
            <person name="Zimmer A.D."/>
            <person name="Zhu Q."/>
            <person name="Mitros T."/>
            <person name="Hellsten U."/>
            <person name="Loque D."/>
            <person name="Otillar R."/>
            <person name="Salamov A."/>
            <person name="Schmutz J."/>
            <person name="Shapiro H."/>
            <person name="Lindquist E."/>
            <person name="Lucas S."/>
            <person name="Rokhsar D."/>
            <person name="Grigoriev I.V."/>
        </authorList>
    </citation>
    <scope>NUCLEOTIDE SEQUENCE [LARGE SCALE GENOMIC DNA]</scope>
</reference>
<dbReference type="eggNOG" id="ENOG502QSQ6">
    <property type="taxonomic scope" value="Eukaryota"/>
</dbReference>
<keyword evidence="4" id="KW-1185">Reference proteome</keyword>
<keyword evidence="1" id="KW-0805">Transcription regulation</keyword>
<dbReference type="GO" id="GO:0043565">
    <property type="term" value="F:sequence-specific DNA binding"/>
    <property type="evidence" value="ECO:0000318"/>
    <property type="project" value="GO_Central"/>
</dbReference>
<organism evidence="4">
    <name type="scientific">Selaginella moellendorffii</name>
    <name type="common">Spikemoss</name>
    <dbReference type="NCBI Taxonomy" id="88036"/>
    <lineage>
        <taxon>Eukaryota</taxon>
        <taxon>Viridiplantae</taxon>
        <taxon>Streptophyta</taxon>
        <taxon>Embryophyta</taxon>
        <taxon>Tracheophyta</taxon>
        <taxon>Lycopodiopsida</taxon>
        <taxon>Selaginellales</taxon>
        <taxon>Selaginellaceae</taxon>
        <taxon>Selaginella</taxon>
    </lineage>
</organism>
<dbReference type="InterPro" id="IPR005202">
    <property type="entry name" value="TF_GRAS"/>
</dbReference>
<proteinExistence type="predicted"/>
<dbReference type="GO" id="GO:0006355">
    <property type="term" value="P:regulation of DNA-templated transcription"/>
    <property type="evidence" value="ECO:0000318"/>
    <property type="project" value="GO_Central"/>
</dbReference>
<name>D8S1B9_SELML</name>
<dbReference type="EMBL" id="GL377598">
    <property type="protein sequence ID" value="EFJ21683.1"/>
    <property type="molecule type" value="Genomic_DNA"/>
</dbReference>
<dbReference type="Proteomes" id="UP000001514">
    <property type="component" value="Unassembled WGS sequence"/>
</dbReference>
<evidence type="ECO:0000313" key="3">
    <source>
        <dbReference type="EMBL" id="EFJ21683.1"/>
    </source>
</evidence>
<dbReference type="InParanoid" id="D8S1B9"/>
<dbReference type="HOGENOM" id="CLU_011924_0_1_1"/>
<dbReference type="GO" id="GO:0005634">
    <property type="term" value="C:nucleus"/>
    <property type="evidence" value="ECO:0000318"/>
    <property type="project" value="GO_Central"/>
</dbReference>
<evidence type="ECO:0000256" key="2">
    <source>
        <dbReference type="ARBA" id="ARBA00023163"/>
    </source>
</evidence>
<evidence type="ECO:0000256" key="1">
    <source>
        <dbReference type="ARBA" id="ARBA00023015"/>
    </source>
</evidence>
<keyword evidence="2" id="KW-0804">Transcription</keyword>
<dbReference type="AlphaFoldDB" id="D8S1B9"/>
<sequence>MLPKKVDSFRISTRSIIHSFSSGGLSRNPKPRGSVPQEWDQEIRARKLHSREWLLSLSPAMSADLVSKLRAALLHHQVRLDPVPQRQHVEDPNDPTLAYISRMLLDEEEEPPQMIQLQDAYKNLIAELAALVSSPGGSGNLIHPDDSGNISVPDVHESRTGFLKSMLLEAARAVAGNRGSEVYRIISEVRSLASPEGSSEERTALFFADALIARFTGFGSQVYSAMVKGIRERHSVHVRMLNLPSFRVTQRFANGTILDFCQGGTRIHIIDYGIHYGCQWPQLIQRLSQRPEGPPAMKITGIDFPRVDVKETERNLVEYAKSCGISLEFEAITSTSWELVQPKTHVNDLLIVNCNLRIRHLREDGSVGDNPRKLFFEKVYTLKPDLFIQCVVDAGSNLSSPFFIQRFEGALESFFMTMDLFQTLLQEEMSEEYDYIGNIMAKTIMNVVAMEGVERLERPNSYRSWDSRARRAGFEQEPVRPKAVELVKAAWCSSKPNCNFKMGMDGNWLLLGWKERVLYAMSTWRPQNKQAG</sequence>